<evidence type="ECO:0000313" key="11">
    <source>
        <dbReference type="Proteomes" id="UP000255334"/>
    </source>
</evidence>
<dbReference type="PROSITE" id="PS51257">
    <property type="entry name" value="PROKAR_LIPOPROTEIN"/>
    <property type="match status" value="1"/>
</dbReference>
<sequence>MEIRPIVSSLKKHRIPTLLIVLQIALACAVLCNAVFMISGRVKQMRLSNAMDEQGLVSVSLQGTDPKLIGSDTQRNLAALRSIAGVQAVSVVHTLPLTNNNWGWSFGITPDSSVTDQKNTNVTLYFVGQDFQSAMGLQLREGRYFNDSEYVDNAINNAALPNTHVVIITDALSKQLWPGQSALGKTLYSKPNYYTVVGVVADVLRPRLWTSNESKSYYNAFFPVGADDVMRNYVLRSTPADRDRVLQQAVEKLQATSPQAVVKGATFQSIRDKYYADTNSMVWILVLVCAVMLAVTAFGIVGLTSFWVGQRRRQIGIRRAVGATRADILNYFRTENFLLSSAGVVLGMVMAYGVNLYLMKQYELDRMPWYYLPFGALALWLIGQVAVSGPAMRAAAVPPVVATQPT</sequence>
<evidence type="ECO:0000256" key="5">
    <source>
        <dbReference type="ARBA" id="ARBA00023136"/>
    </source>
</evidence>
<evidence type="ECO:0000259" key="8">
    <source>
        <dbReference type="Pfam" id="PF02687"/>
    </source>
</evidence>
<evidence type="ECO:0008006" key="12">
    <source>
        <dbReference type="Google" id="ProtNLM"/>
    </source>
</evidence>
<dbReference type="Pfam" id="PF02687">
    <property type="entry name" value="FtsX"/>
    <property type="match status" value="1"/>
</dbReference>
<dbReference type="Proteomes" id="UP000255334">
    <property type="component" value="Unassembled WGS sequence"/>
</dbReference>
<dbReference type="RefSeq" id="WP_115478641.1">
    <property type="nucleotide sequence ID" value="NZ_QRBF01000005.1"/>
</dbReference>
<comment type="caution">
    <text evidence="10">The sequence shown here is derived from an EMBL/GenBank/DDBJ whole genome shotgun (WGS) entry which is preliminary data.</text>
</comment>
<comment type="similarity">
    <text evidence="6">Belongs to the ABC-4 integral membrane protein family.</text>
</comment>
<keyword evidence="3 7" id="KW-0812">Transmembrane</keyword>
<keyword evidence="5 7" id="KW-0472">Membrane</keyword>
<dbReference type="AlphaFoldDB" id="A0A370X280"/>
<proteinExistence type="inferred from homology"/>
<evidence type="ECO:0000313" key="10">
    <source>
        <dbReference type="EMBL" id="RDS82466.1"/>
    </source>
</evidence>
<evidence type="ECO:0000256" key="2">
    <source>
        <dbReference type="ARBA" id="ARBA00022475"/>
    </source>
</evidence>
<keyword evidence="4 7" id="KW-1133">Transmembrane helix</keyword>
<keyword evidence="11" id="KW-1185">Reference proteome</keyword>
<dbReference type="GO" id="GO:0005886">
    <property type="term" value="C:plasma membrane"/>
    <property type="evidence" value="ECO:0007669"/>
    <property type="project" value="UniProtKB-SubCell"/>
</dbReference>
<evidence type="ECO:0000256" key="6">
    <source>
        <dbReference type="ARBA" id="ARBA00038076"/>
    </source>
</evidence>
<evidence type="ECO:0000259" key="9">
    <source>
        <dbReference type="Pfam" id="PF12704"/>
    </source>
</evidence>
<feature type="transmembrane region" description="Helical" evidence="7">
    <location>
        <begin position="337"/>
        <end position="358"/>
    </location>
</feature>
<protein>
    <recommendedName>
        <fullName evidence="12">ABC transporter permease</fullName>
    </recommendedName>
</protein>
<gene>
    <name evidence="10" type="ORF">DWU99_13735</name>
</gene>
<feature type="domain" description="MacB-like periplasmic core" evidence="9">
    <location>
        <begin position="17"/>
        <end position="226"/>
    </location>
</feature>
<accession>A0A370X280</accession>
<dbReference type="PANTHER" id="PTHR30572:SF4">
    <property type="entry name" value="ABC TRANSPORTER PERMEASE YTRF"/>
    <property type="match status" value="1"/>
</dbReference>
<evidence type="ECO:0000256" key="7">
    <source>
        <dbReference type="SAM" id="Phobius"/>
    </source>
</evidence>
<organism evidence="10 11">
    <name type="scientific">Dyella psychrodurans</name>
    <dbReference type="NCBI Taxonomy" id="1927960"/>
    <lineage>
        <taxon>Bacteria</taxon>
        <taxon>Pseudomonadati</taxon>
        <taxon>Pseudomonadota</taxon>
        <taxon>Gammaproteobacteria</taxon>
        <taxon>Lysobacterales</taxon>
        <taxon>Rhodanobacteraceae</taxon>
        <taxon>Dyella</taxon>
    </lineage>
</organism>
<comment type="subcellular location">
    <subcellularLocation>
        <location evidence="1">Cell membrane</location>
        <topology evidence="1">Multi-pass membrane protein</topology>
    </subcellularLocation>
</comment>
<dbReference type="InterPro" id="IPR050250">
    <property type="entry name" value="Macrolide_Exporter_MacB"/>
</dbReference>
<evidence type="ECO:0000256" key="4">
    <source>
        <dbReference type="ARBA" id="ARBA00022989"/>
    </source>
</evidence>
<feature type="domain" description="ABC3 transporter permease C-terminal" evidence="8">
    <location>
        <begin position="288"/>
        <end position="396"/>
    </location>
</feature>
<evidence type="ECO:0000256" key="3">
    <source>
        <dbReference type="ARBA" id="ARBA00022692"/>
    </source>
</evidence>
<dbReference type="OrthoDB" id="9770036at2"/>
<keyword evidence="2" id="KW-1003">Cell membrane</keyword>
<feature type="transmembrane region" description="Helical" evidence="7">
    <location>
        <begin position="281"/>
        <end position="309"/>
    </location>
</feature>
<evidence type="ECO:0000256" key="1">
    <source>
        <dbReference type="ARBA" id="ARBA00004651"/>
    </source>
</evidence>
<dbReference type="PANTHER" id="PTHR30572">
    <property type="entry name" value="MEMBRANE COMPONENT OF TRANSPORTER-RELATED"/>
    <property type="match status" value="1"/>
</dbReference>
<dbReference type="GO" id="GO:0022857">
    <property type="term" value="F:transmembrane transporter activity"/>
    <property type="evidence" value="ECO:0007669"/>
    <property type="project" value="TreeGrafter"/>
</dbReference>
<dbReference type="InterPro" id="IPR025857">
    <property type="entry name" value="MacB_PCD"/>
</dbReference>
<dbReference type="InterPro" id="IPR003838">
    <property type="entry name" value="ABC3_permease_C"/>
</dbReference>
<dbReference type="Pfam" id="PF12704">
    <property type="entry name" value="MacB_PCD"/>
    <property type="match status" value="1"/>
</dbReference>
<dbReference type="EMBL" id="QRBF01000005">
    <property type="protein sequence ID" value="RDS82466.1"/>
    <property type="molecule type" value="Genomic_DNA"/>
</dbReference>
<feature type="transmembrane region" description="Helical" evidence="7">
    <location>
        <begin position="370"/>
        <end position="387"/>
    </location>
</feature>
<reference evidence="10 11" key="1">
    <citation type="submission" date="2018-07" db="EMBL/GenBank/DDBJ databases">
        <title>Dyella monticola sp. nov. and Dyella psychrodurans sp. nov. isolated from monsoon evergreen broad-leaved forest soil of Dinghu Mountain, China.</title>
        <authorList>
            <person name="Gao Z."/>
            <person name="Qiu L."/>
        </authorList>
    </citation>
    <scope>NUCLEOTIDE SEQUENCE [LARGE SCALE GENOMIC DNA]</scope>
    <source>
        <strain evidence="10 11">4MSK11</strain>
    </source>
</reference>
<name>A0A370X280_9GAMM</name>